<keyword evidence="4 6" id="KW-1133">Transmembrane helix</keyword>
<evidence type="ECO:0000256" key="3">
    <source>
        <dbReference type="ARBA" id="ARBA00022692"/>
    </source>
</evidence>
<evidence type="ECO:0000256" key="7">
    <source>
        <dbReference type="SAM" id="SignalP"/>
    </source>
</evidence>
<evidence type="ECO:0000313" key="9">
    <source>
        <dbReference type="EMBL" id="OQR80607.1"/>
    </source>
</evidence>
<evidence type="ECO:0000256" key="5">
    <source>
        <dbReference type="ARBA" id="ARBA00023136"/>
    </source>
</evidence>
<dbReference type="Proteomes" id="UP000243579">
    <property type="component" value="Unassembled WGS sequence"/>
</dbReference>
<feature type="transmembrane region" description="Helical" evidence="6">
    <location>
        <begin position="961"/>
        <end position="984"/>
    </location>
</feature>
<dbReference type="CDD" id="cd02961">
    <property type="entry name" value="PDI_a_family"/>
    <property type="match status" value="7"/>
</dbReference>
<gene>
    <name evidence="9" type="ORF">ACHHYP_17421</name>
</gene>
<name>A0A1V9Y4H9_ACHHY</name>
<comment type="similarity">
    <text evidence="2">Belongs to the protein disulfide isomerase family.</text>
</comment>
<dbReference type="InterPro" id="IPR013714">
    <property type="entry name" value="Golgi_TVP15"/>
</dbReference>
<feature type="transmembrane region" description="Helical" evidence="6">
    <location>
        <begin position="901"/>
        <end position="919"/>
    </location>
</feature>
<dbReference type="Pfam" id="PF00085">
    <property type="entry name" value="Thioredoxin"/>
    <property type="match status" value="7"/>
</dbReference>
<protein>
    <recommendedName>
        <fullName evidence="8">Thioredoxin domain-containing protein</fullName>
    </recommendedName>
</protein>
<feature type="domain" description="Thioredoxin" evidence="8">
    <location>
        <begin position="13"/>
        <end position="135"/>
    </location>
</feature>
<feature type="chain" id="PRO_5013003576" description="Thioredoxin domain-containing protein" evidence="7">
    <location>
        <begin position="22"/>
        <end position="1216"/>
    </location>
</feature>
<feature type="domain" description="Thioredoxin" evidence="8">
    <location>
        <begin position="396"/>
        <end position="507"/>
    </location>
</feature>
<evidence type="ECO:0000256" key="6">
    <source>
        <dbReference type="SAM" id="Phobius"/>
    </source>
</evidence>
<dbReference type="AlphaFoldDB" id="A0A1V9Y4H9"/>
<feature type="domain" description="Thioredoxin" evidence="8">
    <location>
        <begin position="136"/>
        <end position="256"/>
    </location>
</feature>
<feature type="domain" description="Thioredoxin" evidence="8">
    <location>
        <begin position="509"/>
        <end position="630"/>
    </location>
</feature>
<feature type="transmembrane region" description="Helical" evidence="6">
    <location>
        <begin position="1182"/>
        <end position="1207"/>
    </location>
</feature>
<keyword evidence="5 6" id="KW-0472">Membrane</keyword>
<dbReference type="OrthoDB" id="71336at2759"/>
<dbReference type="GO" id="GO:0016020">
    <property type="term" value="C:membrane"/>
    <property type="evidence" value="ECO:0007669"/>
    <property type="project" value="UniProtKB-SubCell"/>
</dbReference>
<keyword evidence="3 6" id="KW-0812">Transmembrane</keyword>
<feature type="transmembrane region" description="Helical" evidence="6">
    <location>
        <begin position="810"/>
        <end position="830"/>
    </location>
</feature>
<dbReference type="SUPFAM" id="SSF52833">
    <property type="entry name" value="Thioredoxin-like"/>
    <property type="match status" value="7"/>
</dbReference>
<organism evidence="9 10">
    <name type="scientific">Achlya hypogyna</name>
    <name type="common">Oomycete</name>
    <name type="synonym">Protoachlya hypogyna</name>
    <dbReference type="NCBI Taxonomy" id="1202772"/>
    <lineage>
        <taxon>Eukaryota</taxon>
        <taxon>Sar</taxon>
        <taxon>Stramenopiles</taxon>
        <taxon>Oomycota</taxon>
        <taxon>Saprolegniomycetes</taxon>
        <taxon>Saprolegniales</taxon>
        <taxon>Achlyaceae</taxon>
        <taxon>Achlya</taxon>
    </lineage>
</organism>
<feature type="domain" description="Thioredoxin" evidence="8">
    <location>
        <begin position="257"/>
        <end position="388"/>
    </location>
</feature>
<dbReference type="InterPro" id="IPR051063">
    <property type="entry name" value="PDI"/>
</dbReference>
<sequence length="1216" mass="131896">MNRFPTFLWAVVVAFMAIVAASEEPATTTNVVQLTSDNFAELTQLETGATGDWLIKFYAPWCGHCKRLAPVFEDLATEVSTSIAEIDVEAHSDIKEQFGVSGYPTLLFFKDQKMYAFKGERTIAGFKAFLDGGYTAVDAKPLPKKRDPNAPSHVKALTADSFDAEVLGGGQWLVKFYAPWCGHCKQLAPTYDALSQDLLGRVNIAKVDVTEHEALGERFGIQGFPTLLFFADSKMYDYSGARSLDALTTFVTGGYTEKEGDPIPAADGAIAEADSAVVKLTTATFDGLVMQPSSGGWFIKFMAPWCGHCKKMARTWEKLALALKDAPDVHIAKVDATEEADLKMRFQVAGYPTVLFVRDNKMYEYGGARSYDALHAFATGGYLETEAKEIPTSPIVDLDDNTFDAVTRVTEDGADAWLVQFHAHWCGHCKEMMGAMLQTALTLKDHGNVHVARVDADVNKALGMRFAITGYPTLLLLRGGRVYEFADIRDPKLMTAFALKDYETMESRPIPPRQGAKATKKTTDAPLDVVMLTTDDVRALSKPTLVMFHAPWCGHCNKLLPTFGKVATALLGEVRVGSIDGTNKINQPLLQAFSIASYPTVMMLHDGQYTLFEGERSIEELSAFAKGGYKTAEGTKPLPTIPTPKAPTKTAEVPVEMAPSVHVADWTTETFDAHMQGPANGTSELVLVEFYAQWCGPCRAFSAVYEEIAAELKKSSNVAVVRVDGALDEELRTRLGVENYPTVLLVDKTHKLVYTYTGKERTQEAIVAFAKGGYKKQIGSALPQPPTALQGLLHLLSVFVSELVTMRWEMVLAILVIGSGIGYAAASLGAPKKVAKGGKALAKKKNDEAAPVASSPAAVKSPVAAPVPVAVAVPESAALLPAAKISATEKFKRLEIRRVNGYLRIVNLVLGTLMLWYSGNLLYNTTTYKGMLDALFLIAQAGVLVLFELRDNFPNVAQGMHDYLGFMFTAYGRATLFLVMGTWAPTQDSTGIALGVAFCLLGLVNFLFILAHPSYKQAMADASGAEATVVVAVEEAPKTSYGATDAPEKNAATGATTGDWLVEFYAPWCGHCKHLAPVFEDVAQELDGTINVAKVDVTANEGLGRRFEIKGFPTILFFHKGSVYEYNNERSKKALVDYATGGYASGFKKPVPAVPTLVDEALKHVQIIVSDLKTLLGTKKNALVSTFAIGLFIGLVLGCFCNCFSSGRDTTKQKRA</sequence>
<dbReference type="STRING" id="1202772.A0A1V9Y4H9"/>
<evidence type="ECO:0000313" key="10">
    <source>
        <dbReference type="Proteomes" id="UP000243579"/>
    </source>
</evidence>
<evidence type="ECO:0000256" key="1">
    <source>
        <dbReference type="ARBA" id="ARBA00004141"/>
    </source>
</evidence>
<evidence type="ECO:0000259" key="8">
    <source>
        <dbReference type="PROSITE" id="PS51352"/>
    </source>
</evidence>
<dbReference type="InterPro" id="IPR013766">
    <property type="entry name" value="Thioredoxin_domain"/>
</dbReference>
<feature type="transmembrane region" description="Helical" evidence="6">
    <location>
        <begin position="990"/>
        <end position="1011"/>
    </location>
</feature>
<reference evidence="9 10" key="1">
    <citation type="journal article" date="2014" name="Genome Biol. Evol.">
        <title>The secreted proteins of Achlya hypogyna and Thraustotheca clavata identify the ancestral oomycete secretome and reveal gene acquisitions by horizontal gene transfer.</title>
        <authorList>
            <person name="Misner I."/>
            <person name="Blouin N."/>
            <person name="Leonard G."/>
            <person name="Richards T.A."/>
            <person name="Lane C.E."/>
        </authorList>
    </citation>
    <scope>NUCLEOTIDE SEQUENCE [LARGE SCALE GENOMIC DNA]</scope>
    <source>
        <strain evidence="9 10">ATCC 48635</strain>
    </source>
</reference>
<dbReference type="InterPro" id="IPR017937">
    <property type="entry name" value="Thioredoxin_CS"/>
</dbReference>
<dbReference type="EMBL" id="JNBR01002913">
    <property type="protein sequence ID" value="OQR80607.1"/>
    <property type="molecule type" value="Genomic_DNA"/>
</dbReference>
<dbReference type="InterPro" id="IPR036249">
    <property type="entry name" value="Thioredoxin-like_sf"/>
</dbReference>
<dbReference type="GO" id="GO:0003756">
    <property type="term" value="F:protein disulfide isomerase activity"/>
    <property type="evidence" value="ECO:0007669"/>
    <property type="project" value="TreeGrafter"/>
</dbReference>
<dbReference type="PROSITE" id="PS51354">
    <property type="entry name" value="GLUTAREDOXIN_2"/>
    <property type="match status" value="1"/>
</dbReference>
<comment type="caution">
    <text evidence="9">The sequence shown here is derived from an EMBL/GenBank/DDBJ whole genome shotgun (WGS) entry which is preliminary data.</text>
</comment>
<accession>A0A1V9Y4H9</accession>
<dbReference type="PANTHER" id="PTHR45672">
    <property type="entry name" value="PROTEIN DISULFIDE-ISOMERASE C17H9.14C-RELATED"/>
    <property type="match status" value="1"/>
</dbReference>
<dbReference type="PROSITE" id="PS00194">
    <property type="entry name" value="THIOREDOXIN_1"/>
    <property type="match status" value="6"/>
</dbReference>
<dbReference type="Gene3D" id="3.40.30.10">
    <property type="entry name" value="Glutaredoxin"/>
    <property type="match status" value="7"/>
</dbReference>
<dbReference type="PRINTS" id="PR00421">
    <property type="entry name" value="THIOREDOXIN"/>
</dbReference>
<dbReference type="PROSITE" id="PS51352">
    <property type="entry name" value="THIOREDOXIN_2"/>
    <property type="match status" value="7"/>
</dbReference>
<evidence type="ECO:0000256" key="2">
    <source>
        <dbReference type="ARBA" id="ARBA00006347"/>
    </source>
</evidence>
<evidence type="ECO:0000256" key="4">
    <source>
        <dbReference type="ARBA" id="ARBA00022989"/>
    </source>
</evidence>
<comment type="subcellular location">
    <subcellularLocation>
        <location evidence="1">Membrane</location>
        <topology evidence="1">Multi-pass membrane protein</topology>
    </subcellularLocation>
</comment>
<dbReference type="GO" id="GO:0005783">
    <property type="term" value="C:endoplasmic reticulum"/>
    <property type="evidence" value="ECO:0007669"/>
    <property type="project" value="TreeGrafter"/>
</dbReference>
<feature type="domain" description="Thioredoxin" evidence="8">
    <location>
        <begin position="635"/>
        <end position="775"/>
    </location>
</feature>
<dbReference type="PANTHER" id="PTHR45672:SF11">
    <property type="entry name" value="PROTEIN DISULFIDE-ISOMERASE C17H9.14C"/>
    <property type="match status" value="1"/>
</dbReference>
<keyword evidence="10" id="KW-1185">Reference proteome</keyword>
<dbReference type="GO" id="GO:0006457">
    <property type="term" value="P:protein folding"/>
    <property type="evidence" value="ECO:0007669"/>
    <property type="project" value="TreeGrafter"/>
</dbReference>
<feature type="domain" description="Thioredoxin" evidence="8">
    <location>
        <begin position="1030"/>
        <end position="1163"/>
    </location>
</feature>
<feature type="signal peptide" evidence="7">
    <location>
        <begin position="1"/>
        <end position="21"/>
    </location>
</feature>
<proteinExistence type="inferred from homology"/>
<dbReference type="Pfam" id="PF08507">
    <property type="entry name" value="COPI_assoc"/>
    <property type="match status" value="1"/>
</dbReference>
<keyword evidence="7" id="KW-0732">Signal</keyword>